<dbReference type="PANTHER" id="PTHR33751">
    <property type="entry name" value="CBB3-TYPE CYTOCHROME C OXIDASE SUBUNIT FIXP"/>
    <property type="match status" value="1"/>
</dbReference>
<dbReference type="GO" id="GO:0020037">
    <property type="term" value="F:heme binding"/>
    <property type="evidence" value="ECO:0007669"/>
    <property type="project" value="InterPro"/>
</dbReference>
<dbReference type="PROSITE" id="PS51007">
    <property type="entry name" value="CYTC"/>
    <property type="match status" value="1"/>
</dbReference>
<evidence type="ECO:0000256" key="1">
    <source>
        <dbReference type="ARBA" id="ARBA00022617"/>
    </source>
</evidence>
<gene>
    <name evidence="6" type="ORF">SAMN04488011_11122</name>
</gene>
<dbReference type="RefSeq" id="WP_175481783.1">
    <property type="nucleotide sequence ID" value="NZ_FOCM01000011.1"/>
</dbReference>
<dbReference type="InterPro" id="IPR036909">
    <property type="entry name" value="Cyt_c-like_dom_sf"/>
</dbReference>
<evidence type="ECO:0000256" key="4">
    <source>
        <dbReference type="PROSITE-ProRule" id="PRU00433"/>
    </source>
</evidence>
<protein>
    <submittedName>
        <fullName evidence="6">Cytochrome c</fullName>
    </submittedName>
</protein>
<sequence>MMLALVCATGVSAEDVAPIDALLEIEGDVAYGEYLATECTACHGGGGRIPPLAGLPREYMLSALHDYKSGVRENATMKNVAMALGDDEMAALAAFFETETP</sequence>
<dbReference type="Proteomes" id="UP000199372">
    <property type="component" value="Unassembled WGS sequence"/>
</dbReference>
<evidence type="ECO:0000256" key="2">
    <source>
        <dbReference type="ARBA" id="ARBA00022723"/>
    </source>
</evidence>
<dbReference type="Pfam" id="PF00034">
    <property type="entry name" value="Cytochrom_C"/>
    <property type="match status" value="1"/>
</dbReference>
<dbReference type="InterPro" id="IPR009056">
    <property type="entry name" value="Cyt_c-like_dom"/>
</dbReference>
<dbReference type="SUPFAM" id="SSF46626">
    <property type="entry name" value="Cytochrome c"/>
    <property type="match status" value="1"/>
</dbReference>
<evidence type="ECO:0000256" key="3">
    <source>
        <dbReference type="ARBA" id="ARBA00023004"/>
    </source>
</evidence>
<proteinExistence type="predicted"/>
<reference evidence="7" key="1">
    <citation type="submission" date="2016-10" db="EMBL/GenBank/DDBJ databases">
        <authorList>
            <person name="Varghese N."/>
            <person name="Submissions S."/>
        </authorList>
    </citation>
    <scope>NUCLEOTIDE SEQUENCE [LARGE SCALE GENOMIC DNA]</scope>
    <source>
        <strain evidence="7">DSM 26893</strain>
    </source>
</reference>
<keyword evidence="7" id="KW-1185">Reference proteome</keyword>
<dbReference type="GO" id="GO:0046872">
    <property type="term" value="F:metal ion binding"/>
    <property type="evidence" value="ECO:0007669"/>
    <property type="project" value="UniProtKB-KW"/>
</dbReference>
<keyword evidence="3 4" id="KW-0408">Iron</keyword>
<organism evidence="6 7">
    <name type="scientific">Palleronia pelagia</name>
    <dbReference type="NCBI Taxonomy" id="387096"/>
    <lineage>
        <taxon>Bacteria</taxon>
        <taxon>Pseudomonadati</taxon>
        <taxon>Pseudomonadota</taxon>
        <taxon>Alphaproteobacteria</taxon>
        <taxon>Rhodobacterales</taxon>
        <taxon>Roseobacteraceae</taxon>
        <taxon>Palleronia</taxon>
    </lineage>
</organism>
<accession>A0A1H8LNN9</accession>
<feature type="domain" description="Cytochrome c" evidence="5">
    <location>
        <begin position="27"/>
        <end position="100"/>
    </location>
</feature>
<evidence type="ECO:0000313" key="6">
    <source>
        <dbReference type="EMBL" id="SEO06643.1"/>
    </source>
</evidence>
<evidence type="ECO:0000259" key="5">
    <source>
        <dbReference type="PROSITE" id="PS51007"/>
    </source>
</evidence>
<name>A0A1H8LNN9_9RHOB</name>
<evidence type="ECO:0000313" key="7">
    <source>
        <dbReference type="Proteomes" id="UP000199372"/>
    </source>
</evidence>
<dbReference type="InterPro" id="IPR050597">
    <property type="entry name" value="Cytochrome_c_Oxidase_Subunit"/>
</dbReference>
<keyword evidence="1 4" id="KW-0349">Heme</keyword>
<dbReference type="GO" id="GO:0009055">
    <property type="term" value="F:electron transfer activity"/>
    <property type="evidence" value="ECO:0007669"/>
    <property type="project" value="InterPro"/>
</dbReference>
<dbReference type="AlphaFoldDB" id="A0A1H8LNN9"/>
<dbReference type="PANTHER" id="PTHR33751:SF11">
    <property type="entry name" value="BLL4483 PROTEIN"/>
    <property type="match status" value="1"/>
</dbReference>
<keyword evidence="2 4" id="KW-0479">Metal-binding</keyword>
<dbReference type="EMBL" id="FOCM01000011">
    <property type="protein sequence ID" value="SEO06643.1"/>
    <property type="molecule type" value="Genomic_DNA"/>
</dbReference>
<dbReference type="Gene3D" id="1.10.760.10">
    <property type="entry name" value="Cytochrome c-like domain"/>
    <property type="match status" value="1"/>
</dbReference>